<dbReference type="EMBL" id="FNNP01000001">
    <property type="protein sequence ID" value="SDW79556.1"/>
    <property type="molecule type" value="Genomic_DNA"/>
</dbReference>
<evidence type="ECO:0000313" key="7">
    <source>
        <dbReference type="EMBL" id="SDW79556.1"/>
    </source>
</evidence>
<gene>
    <name evidence="7" type="ORF">SAMN05444358_1011780</name>
</gene>
<feature type="transmembrane region" description="Helical" evidence="5">
    <location>
        <begin position="173"/>
        <end position="195"/>
    </location>
</feature>
<dbReference type="Pfam" id="PF07690">
    <property type="entry name" value="MFS_1"/>
    <property type="match status" value="1"/>
</dbReference>
<dbReference type="STRING" id="985054.SAMN05444358_1011780"/>
<dbReference type="InterPro" id="IPR020846">
    <property type="entry name" value="MFS_dom"/>
</dbReference>
<organism evidence="7 8">
    <name type="scientific">Ruegeria halocynthiae</name>
    <dbReference type="NCBI Taxonomy" id="985054"/>
    <lineage>
        <taxon>Bacteria</taxon>
        <taxon>Pseudomonadati</taxon>
        <taxon>Pseudomonadota</taxon>
        <taxon>Alphaproteobacteria</taxon>
        <taxon>Rhodobacterales</taxon>
        <taxon>Roseobacteraceae</taxon>
        <taxon>Ruegeria</taxon>
    </lineage>
</organism>
<feature type="transmembrane region" description="Helical" evidence="5">
    <location>
        <begin position="338"/>
        <end position="362"/>
    </location>
</feature>
<proteinExistence type="predicted"/>
<feature type="transmembrane region" description="Helical" evidence="5">
    <location>
        <begin position="62"/>
        <end position="84"/>
    </location>
</feature>
<protein>
    <submittedName>
        <fullName evidence="7">Predicted arabinose efflux permease, MFS family</fullName>
    </submittedName>
</protein>
<dbReference type="Proteomes" id="UP000183400">
    <property type="component" value="Unassembled WGS sequence"/>
</dbReference>
<evidence type="ECO:0000256" key="2">
    <source>
        <dbReference type="ARBA" id="ARBA00022692"/>
    </source>
</evidence>
<dbReference type="Gene3D" id="1.20.1250.20">
    <property type="entry name" value="MFS general substrate transporter like domains"/>
    <property type="match status" value="1"/>
</dbReference>
<dbReference type="PANTHER" id="PTHR23514">
    <property type="entry name" value="BYPASS OF STOP CODON PROTEIN 6"/>
    <property type="match status" value="1"/>
</dbReference>
<feature type="domain" description="Major facilitator superfamily (MFS) profile" evidence="6">
    <location>
        <begin position="217"/>
        <end position="393"/>
    </location>
</feature>
<feature type="transmembrane region" description="Helical" evidence="5">
    <location>
        <begin position="368"/>
        <end position="390"/>
    </location>
</feature>
<feature type="transmembrane region" description="Helical" evidence="5">
    <location>
        <begin position="306"/>
        <end position="326"/>
    </location>
</feature>
<evidence type="ECO:0000256" key="5">
    <source>
        <dbReference type="SAM" id="Phobius"/>
    </source>
</evidence>
<name>A0A1H2WGD8_9RHOB</name>
<comment type="subcellular location">
    <subcellularLocation>
        <location evidence="1">Membrane</location>
        <topology evidence="1">Multi-pass membrane protein</topology>
    </subcellularLocation>
</comment>
<feature type="transmembrane region" description="Helical" evidence="5">
    <location>
        <begin position="115"/>
        <end position="136"/>
    </location>
</feature>
<feature type="transmembrane region" description="Helical" evidence="5">
    <location>
        <begin position="148"/>
        <end position="167"/>
    </location>
</feature>
<evidence type="ECO:0000313" key="8">
    <source>
        <dbReference type="Proteomes" id="UP000183400"/>
    </source>
</evidence>
<dbReference type="RefSeq" id="WP_074736121.1">
    <property type="nucleotide sequence ID" value="NZ_FNNP01000001.1"/>
</dbReference>
<dbReference type="InterPro" id="IPR036259">
    <property type="entry name" value="MFS_trans_sf"/>
</dbReference>
<dbReference type="GO" id="GO:0016020">
    <property type="term" value="C:membrane"/>
    <property type="evidence" value="ECO:0007669"/>
    <property type="project" value="UniProtKB-SubCell"/>
</dbReference>
<keyword evidence="3 5" id="KW-1133">Transmembrane helix</keyword>
<evidence type="ECO:0000256" key="3">
    <source>
        <dbReference type="ARBA" id="ARBA00022989"/>
    </source>
</evidence>
<dbReference type="AlphaFoldDB" id="A0A1H2WGD8"/>
<dbReference type="PANTHER" id="PTHR23514:SF13">
    <property type="entry name" value="INNER MEMBRANE PROTEIN YBJJ"/>
    <property type="match status" value="1"/>
</dbReference>
<feature type="transmembrane region" description="Helical" evidence="5">
    <location>
        <begin position="31"/>
        <end position="50"/>
    </location>
</feature>
<keyword evidence="2 5" id="KW-0812">Transmembrane</keyword>
<feature type="transmembrane region" description="Helical" evidence="5">
    <location>
        <begin position="254"/>
        <end position="271"/>
    </location>
</feature>
<dbReference type="InterPro" id="IPR051788">
    <property type="entry name" value="MFS_Transporter"/>
</dbReference>
<dbReference type="PROSITE" id="PS50850">
    <property type="entry name" value="MFS"/>
    <property type="match status" value="1"/>
</dbReference>
<keyword evidence="4 5" id="KW-0472">Membrane</keyword>
<evidence type="ECO:0000256" key="4">
    <source>
        <dbReference type="ARBA" id="ARBA00023136"/>
    </source>
</evidence>
<reference evidence="8" key="1">
    <citation type="submission" date="2016-10" db="EMBL/GenBank/DDBJ databases">
        <authorList>
            <person name="Varghese N."/>
            <person name="Submissions S."/>
        </authorList>
    </citation>
    <scope>NUCLEOTIDE SEQUENCE [LARGE SCALE GENOMIC DNA]</scope>
    <source>
        <strain evidence="8">DSM 27839</strain>
    </source>
</reference>
<dbReference type="OrthoDB" id="9810941at2"/>
<dbReference type="GO" id="GO:0022857">
    <property type="term" value="F:transmembrane transporter activity"/>
    <property type="evidence" value="ECO:0007669"/>
    <property type="project" value="InterPro"/>
</dbReference>
<keyword evidence="8" id="KW-1185">Reference proteome</keyword>
<dbReference type="SUPFAM" id="SSF103473">
    <property type="entry name" value="MFS general substrate transporter"/>
    <property type="match status" value="1"/>
</dbReference>
<dbReference type="CDD" id="cd17393">
    <property type="entry name" value="MFS_MosC_like"/>
    <property type="match status" value="1"/>
</dbReference>
<sequence length="393" mass="39947">MTSTTDSGNPATLPATPDFSGTAPARLATRLAFFAAGFAMACCAPLFPFFKANVGADKAEFGILLLCLGLGSIIAMPATGVMAACRGARPLILLGGFGLTAMLPLLALAGTPWVLGAGLFVFGAFLGTIDVAMNVHGAEVEGQEKRPLMSNFHAHWSIGGFFGAGLITVLLSFSVPATVCAAFGAATALVAILAARPRFLSVAGKEPEPSAFPRGIVLLLAVLAGIIFLVEGAVLDWGALLIIDRDLASAENAGVGYILFSAAMLAARLTGDRLVSRIGGFATLVLGGLITMAGITTILVASFVPAAFFGFVLIGLGAANLVPVLFSAAGRQRVMPPGIAIAAVTTTGYAGILLGPAMIGFISDASSLSTAFLLLALLILAVPISAWWVARVP</sequence>
<feature type="transmembrane region" description="Helical" evidence="5">
    <location>
        <begin position="278"/>
        <end position="300"/>
    </location>
</feature>
<feature type="transmembrane region" description="Helical" evidence="5">
    <location>
        <begin position="216"/>
        <end position="242"/>
    </location>
</feature>
<evidence type="ECO:0000259" key="6">
    <source>
        <dbReference type="PROSITE" id="PS50850"/>
    </source>
</evidence>
<dbReference type="InterPro" id="IPR011701">
    <property type="entry name" value="MFS"/>
</dbReference>
<accession>A0A1H2WGD8</accession>
<evidence type="ECO:0000256" key="1">
    <source>
        <dbReference type="ARBA" id="ARBA00004141"/>
    </source>
</evidence>